<feature type="domain" description="BIG2" evidence="1">
    <location>
        <begin position="101"/>
        <end position="178"/>
    </location>
</feature>
<dbReference type="SMART" id="SM00635">
    <property type="entry name" value="BID_2"/>
    <property type="match status" value="2"/>
</dbReference>
<dbReference type="AlphaFoldDB" id="A0A844GN93"/>
<dbReference type="EMBL" id="WMBC01000024">
    <property type="protein sequence ID" value="MTD62869.1"/>
    <property type="molecule type" value="Genomic_DNA"/>
</dbReference>
<evidence type="ECO:0000313" key="3">
    <source>
        <dbReference type="Proteomes" id="UP000437824"/>
    </source>
</evidence>
<gene>
    <name evidence="2" type="ORF">GKZ57_16965</name>
</gene>
<protein>
    <recommendedName>
        <fullName evidence="1">BIG2 domain-containing protein</fullName>
    </recommendedName>
</protein>
<dbReference type="Proteomes" id="UP000437824">
    <property type="component" value="Unassembled WGS sequence"/>
</dbReference>
<comment type="caution">
    <text evidence="2">The sequence shown here is derived from an EMBL/GenBank/DDBJ whole genome shotgun (WGS) entry which is preliminary data.</text>
</comment>
<dbReference type="Pfam" id="PF02368">
    <property type="entry name" value="Big_2"/>
    <property type="match status" value="1"/>
</dbReference>
<reference evidence="2 3" key="1">
    <citation type="submission" date="2019-11" db="EMBL/GenBank/DDBJ databases">
        <title>Draft genome sequence of Blautia luti DSM 14534T, isolated from human stool.</title>
        <authorList>
            <person name="Ortiz R."/>
            <person name="Melis-Arcos F."/>
            <person name="Covarrubias P."/>
            <person name="Cardenas J.P."/>
            <person name="Perez-Donoso J."/>
            <person name="Almonacid D."/>
        </authorList>
    </citation>
    <scope>NUCLEOTIDE SEQUENCE [LARGE SCALE GENOMIC DNA]</scope>
    <source>
        <strain evidence="2 3">DSM 14534</strain>
    </source>
</reference>
<evidence type="ECO:0000313" key="2">
    <source>
        <dbReference type="EMBL" id="MTD62869.1"/>
    </source>
</evidence>
<dbReference type="SUPFAM" id="SSF49373">
    <property type="entry name" value="Invasin/intimin cell-adhesion fragments"/>
    <property type="match status" value="1"/>
</dbReference>
<organism evidence="2 3">
    <name type="scientific">Blautia luti DSM 14534 = JCM 17040</name>
    <dbReference type="NCBI Taxonomy" id="649762"/>
    <lineage>
        <taxon>Bacteria</taxon>
        <taxon>Bacillati</taxon>
        <taxon>Bacillota</taxon>
        <taxon>Clostridia</taxon>
        <taxon>Lachnospirales</taxon>
        <taxon>Lachnospiraceae</taxon>
        <taxon>Blautia</taxon>
    </lineage>
</organism>
<evidence type="ECO:0000259" key="1">
    <source>
        <dbReference type="SMART" id="SM00635"/>
    </source>
</evidence>
<dbReference type="InterPro" id="IPR003343">
    <property type="entry name" value="Big_2"/>
</dbReference>
<proteinExistence type="predicted"/>
<dbReference type="RefSeq" id="WP_154781066.1">
    <property type="nucleotide sequence ID" value="NZ_WMBC01000024.1"/>
</dbReference>
<sequence>MIKKQKTTAKLKPTISLTASSLKLKTGQSTTAFKASGLAKGDYVKKVTSSDTGVVKVSAVKKDGTFKLTAGKKTGNASVTVTLASKKTVSFKVAVKKSTVKTTKITSTVKKLTLAKGTTYTKLASSITVAPVTSQEKITYSSSDKKIVTVTSKGVVKGLRKGTATITIRSGSKKITCKITVK</sequence>
<name>A0A844GN93_9FIRM</name>
<dbReference type="InterPro" id="IPR008964">
    <property type="entry name" value="Invasin/intimin_cell_adhesion"/>
</dbReference>
<feature type="domain" description="BIG2" evidence="1">
    <location>
        <begin position="11"/>
        <end position="93"/>
    </location>
</feature>
<dbReference type="Gene3D" id="2.60.40.1080">
    <property type="match status" value="2"/>
</dbReference>
<accession>A0A844GN93</accession>